<feature type="coiled-coil region" evidence="15">
    <location>
        <begin position="274"/>
        <end position="346"/>
    </location>
</feature>
<feature type="domain" description="RRM" evidence="17">
    <location>
        <begin position="109"/>
        <end position="188"/>
    </location>
</feature>
<comment type="caution">
    <text evidence="18">The sequence shown here is derived from an EMBL/GenBank/DDBJ whole genome shotgun (WGS) entry which is preliminary data.</text>
</comment>
<dbReference type="OrthoDB" id="10039782at2759"/>
<keyword evidence="4" id="KW-1003">Cell membrane</keyword>
<feature type="coiled-coil region" evidence="15">
    <location>
        <begin position="381"/>
        <end position="470"/>
    </location>
</feature>
<evidence type="ECO:0000256" key="10">
    <source>
        <dbReference type="ARBA" id="ARBA00023054"/>
    </source>
</evidence>
<proteinExistence type="inferred from homology"/>
<keyword evidence="5" id="KW-0964">Secreted</keyword>
<dbReference type="SMART" id="SM00360">
    <property type="entry name" value="RRM"/>
    <property type="match status" value="1"/>
</dbReference>
<evidence type="ECO:0000256" key="12">
    <source>
        <dbReference type="ARBA" id="ARBA00023136"/>
    </source>
</evidence>
<evidence type="ECO:0000256" key="15">
    <source>
        <dbReference type="SAM" id="Coils"/>
    </source>
</evidence>
<accession>Q4RE87</accession>
<organism evidence="18">
    <name type="scientific">Tetraodon nigroviridis</name>
    <name type="common">Spotted green pufferfish</name>
    <name type="synonym">Chelonodon nigroviridis</name>
    <dbReference type="NCBI Taxonomy" id="99883"/>
    <lineage>
        <taxon>Eukaryota</taxon>
        <taxon>Metazoa</taxon>
        <taxon>Chordata</taxon>
        <taxon>Craniata</taxon>
        <taxon>Vertebrata</taxon>
        <taxon>Euteleostomi</taxon>
        <taxon>Actinopterygii</taxon>
        <taxon>Neopterygii</taxon>
        <taxon>Teleostei</taxon>
        <taxon>Neoteleostei</taxon>
        <taxon>Acanthomorphata</taxon>
        <taxon>Eupercaria</taxon>
        <taxon>Tetraodontiformes</taxon>
        <taxon>Tetradontoidea</taxon>
        <taxon>Tetraodontidae</taxon>
        <taxon>Tetraodon</taxon>
    </lineage>
</organism>
<dbReference type="GO" id="GO:0007624">
    <property type="term" value="P:ultradian rhythm"/>
    <property type="evidence" value="ECO:0007669"/>
    <property type="project" value="InterPro"/>
</dbReference>
<evidence type="ECO:0000256" key="8">
    <source>
        <dbReference type="ARBA" id="ARBA00023008"/>
    </source>
</evidence>
<feature type="non-terminal residue" evidence="18">
    <location>
        <position position="1"/>
    </location>
</feature>
<dbReference type="Gene3D" id="3.30.70.330">
    <property type="match status" value="1"/>
</dbReference>
<keyword evidence="9" id="KW-0520">NAD</keyword>
<dbReference type="FunFam" id="3.30.70.330:FF:000083">
    <property type="entry name" value="Putative ecto-NOX disulfide-thiol exchanger 1"/>
    <property type="match status" value="1"/>
</dbReference>
<dbReference type="InterPro" id="IPR012677">
    <property type="entry name" value="Nucleotide-bd_a/b_plait_sf"/>
</dbReference>
<feature type="compositionally biased region" description="Acidic residues" evidence="16">
    <location>
        <begin position="359"/>
        <end position="369"/>
    </location>
</feature>
<name>Q4RE87_TETNG</name>
<sequence length="586" mass="66210">AADGAGGVSAEQNHLTVPVGEHGAWAAAMNHLVLPVGVGGQQLLPDSLCLQRFQPSLGLLTPVSPMMAGISLAPPPPVKEIIHCSSCTLFPQNPNLPPPSTRERPPGCKTVFVGGLPENATEELIREVFERCGEIAAIRKSKKNFCHIRFSEEPTVDKALFLSGYRMRIGSSTDKKDTGKIHVDFAQARDDLYEWECRQRLLARAERHRRRGQEGRPGPPSPPPVAHYSEHEAALLADRLRDDQQFSGAAGVLFAWIDRGEVNRRTSNHFYSMIQSANSHVRRLMVEKAQEEEEMERARDAYRSALLAVLTQCKNTSQQKAWDHFSKAQRKNIDMWRKQCEELRNAYSEEVTGIRREEEMEMSEDDAEESPCKRTRTGGCEQTLREENDSLRWQLDSYKNEVEQLRNSQPDQEQPLSPDVQIQLLQQSLHSMQQQVLSLQDKLRNKEADVEQVKEEHRCLEGQMTVLQAKLLSTNVEAVEGSEPRLQGIGGRVPCLYHSRERRAEATVASEKEAVLLGIISTFLHVHPFGANLEYLWSYIQRLDSQVSAADLERLMVRLPTMFRQELSGVGANLEKRWSFCGFDSL</sequence>
<protein>
    <submittedName>
        <fullName evidence="18">(spotted green pufferfish) hypothetical protein</fullName>
    </submittedName>
</protein>
<reference evidence="18" key="1">
    <citation type="journal article" date="2004" name="Nature">
        <title>Genome duplication in the teleost fish Tetraodon nigroviridis reveals the early vertebrate proto-karyotype.</title>
        <authorList>
            <person name="Jaillon O."/>
            <person name="Aury J.-M."/>
            <person name="Brunet F."/>
            <person name="Petit J.-L."/>
            <person name="Stange-Thomann N."/>
            <person name="Mauceli E."/>
            <person name="Bouneau L."/>
            <person name="Fischer C."/>
            <person name="Ozouf-Costaz C."/>
            <person name="Bernot A."/>
            <person name="Nicaud S."/>
            <person name="Jaffe D."/>
            <person name="Fisher S."/>
            <person name="Lutfalla G."/>
            <person name="Dossat C."/>
            <person name="Segurens B."/>
            <person name="Dasilva C."/>
            <person name="Salanoubat M."/>
            <person name="Levy M."/>
            <person name="Boudet N."/>
            <person name="Castellano S."/>
            <person name="Anthouard V."/>
            <person name="Jubin C."/>
            <person name="Castelli V."/>
            <person name="Katinka M."/>
            <person name="Vacherie B."/>
            <person name="Biemont C."/>
            <person name="Skalli Z."/>
            <person name="Cattolico L."/>
            <person name="Poulain J."/>
            <person name="De Berardinis V."/>
            <person name="Cruaud C."/>
            <person name="Duprat S."/>
            <person name="Brottier P."/>
            <person name="Coutanceau J.-P."/>
            <person name="Gouzy J."/>
            <person name="Parra G."/>
            <person name="Lardier G."/>
            <person name="Chapple C."/>
            <person name="McKernan K.J."/>
            <person name="McEwan P."/>
            <person name="Bosak S."/>
            <person name="Kellis M."/>
            <person name="Volff J.-N."/>
            <person name="Guigo R."/>
            <person name="Zody M.C."/>
            <person name="Mesirov J."/>
            <person name="Lindblad-Toh K."/>
            <person name="Birren B."/>
            <person name="Nusbaum C."/>
            <person name="Kahn D."/>
            <person name="Robinson-Rechavi M."/>
            <person name="Laudet V."/>
            <person name="Schachter V."/>
            <person name="Quetier F."/>
            <person name="Saurin W."/>
            <person name="Scarpelli C."/>
            <person name="Wincker P."/>
            <person name="Lander E.S."/>
            <person name="Weissenbach J."/>
            <person name="Roest Crollius H."/>
        </authorList>
    </citation>
    <scope>NUCLEOTIDE SEQUENCE [LARGE SCALE GENOMIC DNA]</scope>
</reference>
<dbReference type="GO" id="GO:0003954">
    <property type="term" value="F:NADH dehydrogenase activity"/>
    <property type="evidence" value="ECO:0007669"/>
    <property type="project" value="TreeGrafter"/>
</dbReference>
<keyword evidence="6" id="KW-0249">Electron transport</keyword>
<dbReference type="GO" id="GO:0009897">
    <property type="term" value="C:external side of plasma membrane"/>
    <property type="evidence" value="ECO:0007669"/>
    <property type="project" value="InterPro"/>
</dbReference>
<dbReference type="KEGG" id="tng:GSTEN00035874G001"/>
<dbReference type="EMBL" id="CAAE01015134">
    <property type="protein sequence ID" value="CAG13295.1"/>
    <property type="molecule type" value="Genomic_DNA"/>
</dbReference>
<dbReference type="InterPro" id="IPR035979">
    <property type="entry name" value="RBD_domain_sf"/>
</dbReference>
<dbReference type="SUPFAM" id="SSF54928">
    <property type="entry name" value="RNA-binding domain, RBD"/>
    <property type="match status" value="1"/>
</dbReference>
<dbReference type="InterPro" id="IPR034140">
    <property type="entry name" value="ENOX_RRM"/>
</dbReference>
<dbReference type="Pfam" id="PF00076">
    <property type="entry name" value="RRM_1"/>
    <property type="match status" value="1"/>
</dbReference>
<evidence type="ECO:0000256" key="5">
    <source>
        <dbReference type="ARBA" id="ARBA00022525"/>
    </source>
</evidence>
<keyword evidence="8" id="KW-0186">Copper</keyword>
<evidence type="ECO:0000256" key="11">
    <source>
        <dbReference type="ARBA" id="ARBA00023108"/>
    </source>
</evidence>
<dbReference type="PANTHER" id="PTHR16001">
    <property type="entry name" value="ECTO-NOX DISULFIDE-THIOL EXCHANGER"/>
    <property type="match status" value="1"/>
</dbReference>
<evidence type="ECO:0000256" key="6">
    <source>
        <dbReference type="ARBA" id="ARBA00022982"/>
    </source>
</evidence>
<dbReference type="Pfam" id="PF23267">
    <property type="entry name" value="ENOX1"/>
    <property type="match status" value="1"/>
</dbReference>
<dbReference type="CDD" id="cd12228">
    <property type="entry name" value="RRM_ENOX"/>
    <property type="match status" value="1"/>
</dbReference>
<feature type="region of interest" description="Disordered" evidence="16">
    <location>
        <begin position="356"/>
        <end position="380"/>
    </location>
</feature>
<dbReference type="GO" id="GO:0003723">
    <property type="term" value="F:RNA binding"/>
    <property type="evidence" value="ECO:0007669"/>
    <property type="project" value="UniProtKB-UniRule"/>
</dbReference>
<keyword evidence="11" id="KW-0090">Biological rhythms</keyword>
<comment type="subcellular location">
    <subcellularLocation>
        <location evidence="1">Cell membrane</location>
    </subcellularLocation>
    <subcellularLocation>
        <location evidence="2">Secreted</location>
        <location evidence="2">Extracellular space</location>
    </subcellularLocation>
</comment>
<evidence type="ECO:0000256" key="4">
    <source>
        <dbReference type="ARBA" id="ARBA00022475"/>
    </source>
</evidence>
<feature type="non-terminal residue" evidence="18">
    <location>
        <position position="586"/>
    </location>
</feature>
<dbReference type="AlphaFoldDB" id="Q4RE87"/>
<evidence type="ECO:0000313" key="18">
    <source>
        <dbReference type="EMBL" id="CAG13295.1"/>
    </source>
</evidence>
<dbReference type="GO" id="GO:0005576">
    <property type="term" value="C:extracellular region"/>
    <property type="evidence" value="ECO:0007669"/>
    <property type="project" value="UniProtKB-SubCell"/>
</dbReference>
<evidence type="ECO:0000256" key="2">
    <source>
        <dbReference type="ARBA" id="ARBA00004239"/>
    </source>
</evidence>
<keyword evidence="14" id="KW-0694">RNA-binding</keyword>
<keyword evidence="12" id="KW-0472">Membrane</keyword>
<evidence type="ECO:0000256" key="1">
    <source>
        <dbReference type="ARBA" id="ARBA00004236"/>
    </source>
</evidence>
<dbReference type="InterPro" id="IPR056611">
    <property type="entry name" value="ENOX1/2_dom"/>
</dbReference>
<feature type="region of interest" description="Disordered" evidence="16">
    <location>
        <begin position="206"/>
        <end position="227"/>
    </location>
</feature>
<dbReference type="InterPro" id="IPR038876">
    <property type="entry name" value="ENOX"/>
</dbReference>
<dbReference type="GO" id="GO:0003756">
    <property type="term" value="F:protein disulfide isomerase activity"/>
    <property type="evidence" value="ECO:0007669"/>
    <property type="project" value="TreeGrafter"/>
</dbReference>
<dbReference type="PANTHER" id="PTHR16001:SF6">
    <property type="entry name" value="ECTO-NOX DISULFIDE-THIOL EXCHANGER 1"/>
    <property type="match status" value="1"/>
</dbReference>
<keyword evidence="7" id="KW-0560">Oxidoreductase</keyword>
<evidence type="ECO:0000256" key="13">
    <source>
        <dbReference type="ARBA" id="ARBA00061134"/>
    </source>
</evidence>
<keyword evidence="3" id="KW-0813">Transport</keyword>
<comment type="similarity">
    <text evidence="13">Belongs to the ENOX family.</text>
</comment>
<dbReference type="InterPro" id="IPR000504">
    <property type="entry name" value="RRM_dom"/>
</dbReference>
<gene>
    <name evidence="18" type="ORF">GSTENG00035874001</name>
</gene>
<keyword evidence="10 15" id="KW-0175">Coiled coil</keyword>
<dbReference type="PROSITE" id="PS50102">
    <property type="entry name" value="RRM"/>
    <property type="match status" value="1"/>
</dbReference>
<reference evidence="18" key="2">
    <citation type="submission" date="2004-02" db="EMBL/GenBank/DDBJ databases">
        <authorList>
            <consortium name="Genoscope"/>
            <consortium name="Whitehead Institute Centre for Genome Research"/>
        </authorList>
    </citation>
    <scope>NUCLEOTIDE SEQUENCE</scope>
</reference>
<evidence type="ECO:0000256" key="3">
    <source>
        <dbReference type="ARBA" id="ARBA00022448"/>
    </source>
</evidence>
<evidence type="ECO:0000256" key="14">
    <source>
        <dbReference type="PROSITE-ProRule" id="PRU00176"/>
    </source>
</evidence>
<evidence type="ECO:0000256" key="9">
    <source>
        <dbReference type="ARBA" id="ARBA00023027"/>
    </source>
</evidence>
<evidence type="ECO:0000259" key="17">
    <source>
        <dbReference type="PROSITE" id="PS50102"/>
    </source>
</evidence>
<evidence type="ECO:0000256" key="16">
    <source>
        <dbReference type="SAM" id="MobiDB-lite"/>
    </source>
</evidence>
<evidence type="ECO:0000256" key="7">
    <source>
        <dbReference type="ARBA" id="ARBA00023002"/>
    </source>
</evidence>